<evidence type="ECO:0000313" key="2">
    <source>
        <dbReference type="Proteomes" id="UP000580250"/>
    </source>
</evidence>
<name>A0A6V7UAN3_MELEN</name>
<dbReference type="OrthoDB" id="5799881at2759"/>
<evidence type="ECO:0000313" key="1">
    <source>
        <dbReference type="EMBL" id="CAD2150772.1"/>
    </source>
</evidence>
<dbReference type="AlphaFoldDB" id="A0A6V7UAN3"/>
<accession>A0A6V7UAN3</accession>
<gene>
    <name evidence="1" type="ORF">MENT_LOCUS10153</name>
</gene>
<proteinExistence type="predicted"/>
<dbReference type="EMBL" id="CAJEWN010000046">
    <property type="protein sequence ID" value="CAD2150772.1"/>
    <property type="molecule type" value="Genomic_DNA"/>
</dbReference>
<comment type="caution">
    <text evidence="1">The sequence shown here is derived from an EMBL/GenBank/DDBJ whole genome shotgun (WGS) entry which is preliminary data.</text>
</comment>
<reference evidence="1 2" key="1">
    <citation type="submission" date="2020-08" db="EMBL/GenBank/DDBJ databases">
        <authorList>
            <person name="Koutsovoulos G."/>
            <person name="Danchin GJ E."/>
        </authorList>
    </citation>
    <scope>NUCLEOTIDE SEQUENCE [LARGE SCALE GENOMIC DNA]</scope>
</reference>
<sequence length="107" mass="12338">MKTKKKKQGNIEKGKLYKLVMNLEFDNPSENENFKSKDFEGLVDSAIRRVLGEAAPLYQFLSYDVATRRGSLLLKSEDFSLIWGALTIYGCHFEQKIALHFYNLLSQ</sequence>
<dbReference type="Proteomes" id="UP000580250">
    <property type="component" value="Unassembled WGS sequence"/>
</dbReference>
<organism evidence="1 2">
    <name type="scientific">Meloidogyne enterolobii</name>
    <name type="common">Root-knot nematode worm</name>
    <name type="synonym">Meloidogyne mayaguensis</name>
    <dbReference type="NCBI Taxonomy" id="390850"/>
    <lineage>
        <taxon>Eukaryota</taxon>
        <taxon>Metazoa</taxon>
        <taxon>Ecdysozoa</taxon>
        <taxon>Nematoda</taxon>
        <taxon>Chromadorea</taxon>
        <taxon>Rhabditida</taxon>
        <taxon>Tylenchina</taxon>
        <taxon>Tylenchomorpha</taxon>
        <taxon>Tylenchoidea</taxon>
        <taxon>Meloidogynidae</taxon>
        <taxon>Meloidogyninae</taxon>
        <taxon>Meloidogyne</taxon>
    </lineage>
</organism>
<protein>
    <submittedName>
        <fullName evidence="1">Uncharacterized protein</fullName>
    </submittedName>
</protein>